<dbReference type="InterPro" id="IPR045875">
    <property type="entry name" value="NTF2"/>
</dbReference>
<dbReference type="Gene3D" id="3.10.450.50">
    <property type="match status" value="1"/>
</dbReference>
<dbReference type="InterPro" id="IPR018222">
    <property type="entry name" value="Nuclear_transport_factor_2_euk"/>
</dbReference>
<keyword evidence="1" id="KW-0963">Cytoplasm</keyword>
<dbReference type="InterPro" id="IPR032710">
    <property type="entry name" value="NTF2-like_dom_sf"/>
</dbReference>
<sequence>MDFKQLAAHFVDLYYKGYNAHFKQGEESQIQRPNLADLYRDTSLLTNQDQEYVGVQLIMKYLLENLKFHAKDPVNFSAQPSVGNSILICVQGDSFFVDMDPPQRLPFTEVFLITMNEQQNGFIIHNQIFSCQGV</sequence>
<keyword evidence="1" id="KW-0653">Protein transport</keyword>
<dbReference type="InterPro" id="IPR002075">
    <property type="entry name" value="NTF2_dom"/>
</dbReference>
<evidence type="ECO:0000259" key="2">
    <source>
        <dbReference type="PROSITE" id="PS50177"/>
    </source>
</evidence>
<protein>
    <recommendedName>
        <fullName evidence="1">NTF2-related export protein</fullName>
    </recommendedName>
</protein>
<proteinExistence type="predicted"/>
<dbReference type="PANTHER" id="PTHR12612">
    <property type="entry name" value="NUCLEAR TRANSPORT FACTOR 2"/>
    <property type="match status" value="1"/>
</dbReference>
<evidence type="ECO:0000313" key="3">
    <source>
        <dbReference type="EMBL" id="KAK8900639.1"/>
    </source>
</evidence>
<evidence type="ECO:0000256" key="1">
    <source>
        <dbReference type="RuleBase" id="RU369002"/>
    </source>
</evidence>
<gene>
    <name evidence="3" type="ORF">M9Y10_002968</name>
</gene>
<keyword evidence="1" id="KW-0813">Transport</keyword>
<evidence type="ECO:0000313" key="4">
    <source>
        <dbReference type="Proteomes" id="UP001470230"/>
    </source>
</evidence>
<keyword evidence="1" id="KW-0539">Nucleus</keyword>
<comment type="subcellular location">
    <subcellularLocation>
        <location evidence="1">Cytoplasm</location>
    </subcellularLocation>
    <subcellularLocation>
        <location evidence="1">Nucleus</location>
    </subcellularLocation>
</comment>
<accession>A0ABR2LBC1</accession>
<comment type="function">
    <text evidence="1">Has a role in nuclear-cytoplasmic transport of proteins and mRNAs.</text>
</comment>
<feature type="domain" description="NTF2" evidence="2">
    <location>
        <begin position="6"/>
        <end position="131"/>
    </location>
</feature>
<dbReference type="Pfam" id="PF02136">
    <property type="entry name" value="NTF2"/>
    <property type="match status" value="1"/>
</dbReference>
<comment type="caution">
    <text evidence="3">The sequence shown here is derived from an EMBL/GenBank/DDBJ whole genome shotgun (WGS) entry which is preliminary data.</text>
</comment>
<reference evidence="3 4" key="1">
    <citation type="submission" date="2024-04" db="EMBL/GenBank/DDBJ databases">
        <title>Tritrichomonas musculus Genome.</title>
        <authorList>
            <person name="Alves-Ferreira E."/>
            <person name="Grigg M."/>
            <person name="Lorenzi H."/>
            <person name="Galac M."/>
        </authorList>
    </citation>
    <scope>NUCLEOTIDE SEQUENCE [LARGE SCALE GENOMIC DNA]</scope>
    <source>
        <strain evidence="3 4">EAF2021</strain>
    </source>
</reference>
<dbReference type="EMBL" id="JAPFFF010000001">
    <property type="protein sequence ID" value="KAK8900639.1"/>
    <property type="molecule type" value="Genomic_DNA"/>
</dbReference>
<organism evidence="3 4">
    <name type="scientific">Tritrichomonas musculus</name>
    <dbReference type="NCBI Taxonomy" id="1915356"/>
    <lineage>
        <taxon>Eukaryota</taxon>
        <taxon>Metamonada</taxon>
        <taxon>Parabasalia</taxon>
        <taxon>Tritrichomonadida</taxon>
        <taxon>Tritrichomonadidae</taxon>
        <taxon>Tritrichomonas</taxon>
    </lineage>
</organism>
<dbReference type="PROSITE" id="PS50177">
    <property type="entry name" value="NTF2_DOMAIN"/>
    <property type="match status" value="1"/>
</dbReference>
<dbReference type="Proteomes" id="UP001470230">
    <property type="component" value="Unassembled WGS sequence"/>
</dbReference>
<dbReference type="SUPFAM" id="SSF54427">
    <property type="entry name" value="NTF2-like"/>
    <property type="match status" value="1"/>
</dbReference>
<name>A0ABR2LBC1_9EUKA</name>
<keyword evidence="4" id="KW-1185">Reference proteome</keyword>